<evidence type="ECO:0000256" key="5">
    <source>
        <dbReference type="ARBA" id="ARBA00023268"/>
    </source>
</evidence>
<evidence type="ECO:0000259" key="10">
    <source>
        <dbReference type="PROSITE" id="PS52019"/>
    </source>
</evidence>
<dbReference type="Gene3D" id="3.40.366.10">
    <property type="entry name" value="Malonyl-Coenzyme A Acyl Carrier Protein, domain 2"/>
    <property type="match status" value="1"/>
</dbReference>
<feature type="region of interest" description="Disordered" evidence="8">
    <location>
        <begin position="1"/>
        <end position="37"/>
    </location>
</feature>
<gene>
    <name evidence="11" type="ORF">PT974_01487</name>
</gene>
<evidence type="ECO:0000256" key="8">
    <source>
        <dbReference type="SAM" id="MobiDB-lite"/>
    </source>
</evidence>
<dbReference type="Pfam" id="PF21089">
    <property type="entry name" value="PKS_DH_N"/>
    <property type="match status" value="1"/>
</dbReference>
<dbReference type="InterPro" id="IPR016039">
    <property type="entry name" value="Thiolase-like"/>
</dbReference>
<dbReference type="SUPFAM" id="SSF55048">
    <property type="entry name" value="Probable ACP-binding domain of malonyl-CoA ACP transacylase"/>
    <property type="match status" value="1"/>
</dbReference>
<dbReference type="SUPFAM" id="SSF52151">
    <property type="entry name" value="FabD/lysophospholipase-like"/>
    <property type="match status" value="1"/>
</dbReference>
<dbReference type="Proteomes" id="UP001338125">
    <property type="component" value="Unassembled WGS sequence"/>
</dbReference>
<keyword evidence="12" id="KW-1185">Reference proteome</keyword>
<feature type="active site" description="Proton acceptor; for dehydratase activity" evidence="7">
    <location>
        <position position="1028"/>
    </location>
</feature>
<dbReference type="SUPFAM" id="SSF47336">
    <property type="entry name" value="ACP-like"/>
    <property type="match status" value="1"/>
</dbReference>
<evidence type="ECO:0000313" key="11">
    <source>
        <dbReference type="EMBL" id="KAK5999099.1"/>
    </source>
</evidence>
<sequence>MSAFFRNHSPSLQSQSSFDDFAATPDTVPSSAASSAGGDAYPALSFPGYAENPLDEQLEPIAVVGMGCRLPGDISSASDFWDLMMRKGTGQTPKVPSSRFNIDAHFHKNNDRPGSFGVLGGYFLNGEVSDFDPGLFGITPVEAMWMDPQQRKLLEVVYESLESGGISLEKISGTRTAVFAACFTADWQQMAFKEHSFRHSLAATGVDPGIISNRISHVFNLNGPSIMCNTACSSSVYALHNACNALRNHECEGAIVGGVNLIITVDQHMNTAKLGVLSKTSTCHTFDASADGYGRADAVGAVYIKRLSDAIRDGDPIRGVVRSSATNSNGKVPAAGITHPNRDGQADVIAAAYKRGGNLDPRLTGYFECHGTGTPVGDPLEVHAVSMAMNGDRKPGELPLLIGAVKTSIGHSEAASGLSALIKAIMIVERGIIPATRGVTNPSPAIKWDEWKVRVPNDATPFPRHLPVRRVSINSFGYGGTNAHLIVEGTESLTRNAPAYTYTDEWTQQRKFTGRRRALERNRPFLLPFSAHDRATLRRNIDAHGKVAAKYNLLNLSYTLGNRRSTLMSKGFTVASYSTLSNSFHNVAESFTFADKKSIRSVGFVFTGQGAQWPRMGAELMAYCPNFLRTIRALDLVLEDLSDGPEWSIEDVLSEHAESSPINEAEFSQPLCTAVQIAIVDLLASWGIQPTVTVGHSSGEMAAAYAAGLVSAEEAIVAAYYRGKVAKEVNTGGAMMAVGLSAEAVEPYLADFEGKVVIACDNSPALVTLSGDQDAIEAVRVKLDSDKIFARPVKTNGKAYHSHHMAPVAEKYKQLVRATKAQTRGSQTINTTAKMVSSVYNSVLPEDAMIDETYWSKNLRSPVLFNQAIQTILTAEEFSDVDLFIEIGPHSAMAGPIKQIKAALKAEKIEYIPTLLRAKDCAEQLLKVAGELFLRSYPLDMENITGAYFEDILTNGKPVKGSTIVDLPPYQWNYTRPFWAESRSSLEQRQPKYPRHDVLGQLIIGNSLAEPTWRNVLRIRDLPWLRHHHLGGESVFPATAYFAMAIEAIQQMNEISASPVKVESYVLRDVSIKTALVTPDDDDGIEVLLNMRPSVYGNGWWDWSVSSVDSERIKKDHMSGSISINTRPRGKAPHAIPEFPQRATGKAWNQALREVGFDYGPTFQDIDDIRFDGKQYQAACTTNIKQVVDEDLGESRYVLHPASMDSTLQLCIAAIYAGRTNAMDCGVVPVQVDEVAIWPPTAEQLQAQKAKVYGIVHRRGIRTSEGNVQMIAENGEMIMELINVRATAYEAAVPQKADSALGDAPYGEMAWELDFDTPENRSRFSTTELVNLALFKHPGFKTVELGTKNAATILNKNPQASYSVIVSTDEDAEAAKAIVSQYHNAKVTIIDPEQDLDAQGLKKESYDILIADTEGALTSQMRTLLKAGATSISSNVIVAKTSESKSTTEKHSVQLVYRNTQSATISNVRTALEVLGWDITLTSLNASLNADIAEHVIMLADFEGPLLFTLKEEEFAAVQNIITKASSLLWVSTGAILEGKKPEYAMVSGLARAITSEQASLDFRTLDIDTDNVKPDLIVKSIARIAQLQASKAEALPEREFCVSNGKTYISRLVRNNELNSIYTSVDKAEPKAFTLGNRISGKIIKGKVVFQQHEEVTNVRFGHVEVLVLSSGLTKEGVLAITGSDYATTFSHEIGGIVKRVGAGVKNLKVGDSVVGFSNGQFDSYQQVPVSLLHRIEQHDDMDKAVSTLTAYAAAVHGLETLASVQVGENVLVLNNTGFAGAAAIRVAQLKGATPYAVVKTDEEIDFLKKQLGLGNSHIIKASNGPISEQLEKLTNAHGADVVFSAGSVDSGDAHEAWRCIASFGRFLDSGRKHNLSRNVLDGIPVQRSASYMPFDLVEMYQSRQQLLSRLLPTVVGYAKQGLSFVPGEAQTIDLADLDQAVSSFSDAFGAAKSVVQYQASEKPIQVIPSRVKPQFSADATYLLVGCLGGLGRSLTSWMMESGARRFAFLSRSGADSKSAAKLVADLEAAGAFVQVVRGDATSRDDVARAVGGVSSKYPIKGVVHAAMVLRDGLFHSMTFDAWTQSTQPKVLGAQNLHSVLENTPLDFFIMTSSVSGILGTPGQSNYAAANAYLDSLARSHQSKNNAATSVVLPMVLGVGVVAENAELEDALKRKGMYGVDEEHLLQSFEASMISSTLERVPDHIVVGLDPAQLQKAVNDAAATDSFWLEDSRFSHTAHDIHSSADDAAGGAGGQSILATIKAAASLPEAISAVNEHFIDKLSRMLMINPEDVDPEVGSIASYGIDSMIGAELRNWTFKEYRMDVPFQQLLGPTLTIAKFAGQVCAAQGREA</sequence>
<name>A0ABR0T440_9HYPO</name>
<evidence type="ECO:0000256" key="2">
    <source>
        <dbReference type="ARBA" id="ARBA00022553"/>
    </source>
</evidence>
<dbReference type="PROSITE" id="PS52004">
    <property type="entry name" value="KS3_2"/>
    <property type="match status" value="1"/>
</dbReference>
<keyword evidence="4" id="KW-0560">Oxidoreductase</keyword>
<protein>
    <submittedName>
        <fullName evidence="11">Reducing polyketide synthase DEP5</fullName>
    </submittedName>
</protein>
<organism evidence="11 12">
    <name type="scientific">Cladobotryum mycophilum</name>
    <dbReference type="NCBI Taxonomy" id="491253"/>
    <lineage>
        <taxon>Eukaryota</taxon>
        <taxon>Fungi</taxon>
        <taxon>Dikarya</taxon>
        <taxon>Ascomycota</taxon>
        <taxon>Pezizomycotina</taxon>
        <taxon>Sordariomycetes</taxon>
        <taxon>Hypocreomycetidae</taxon>
        <taxon>Hypocreales</taxon>
        <taxon>Hypocreaceae</taxon>
        <taxon>Cladobotryum</taxon>
    </lineage>
</organism>
<feature type="domain" description="PKS/mFAS DH" evidence="10">
    <location>
        <begin position="996"/>
        <end position="1295"/>
    </location>
</feature>
<dbReference type="InterPro" id="IPR056501">
    <property type="entry name" value="NAD-bd_HRPKS_sdrA"/>
</dbReference>
<feature type="region of interest" description="N-terminal hotdog fold" evidence="7">
    <location>
        <begin position="996"/>
        <end position="1129"/>
    </location>
</feature>
<dbReference type="InterPro" id="IPR001227">
    <property type="entry name" value="Ac_transferase_dom_sf"/>
</dbReference>
<evidence type="ECO:0000256" key="1">
    <source>
        <dbReference type="ARBA" id="ARBA00022450"/>
    </source>
</evidence>
<dbReference type="CDD" id="cd05195">
    <property type="entry name" value="enoyl_red"/>
    <property type="match status" value="1"/>
</dbReference>
<dbReference type="InterPro" id="IPR014031">
    <property type="entry name" value="Ketoacyl_synth_C"/>
</dbReference>
<evidence type="ECO:0000256" key="4">
    <source>
        <dbReference type="ARBA" id="ARBA00023002"/>
    </source>
</evidence>
<feature type="domain" description="Ketosynthase family 3 (KS3)" evidence="9">
    <location>
        <begin position="58"/>
        <end position="489"/>
    </location>
</feature>
<dbReference type="InterPro" id="IPR016036">
    <property type="entry name" value="Malonyl_transacylase_ACP-bd"/>
</dbReference>
<dbReference type="Gene3D" id="3.10.129.110">
    <property type="entry name" value="Polyketide synthase dehydratase"/>
    <property type="match status" value="1"/>
</dbReference>
<dbReference type="SMART" id="SM00825">
    <property type="entry name" value="PKS_KS"/>
    <property type="match status" value="1"/>
</dbReference>
<accession>A0ABR0T440</accession>
<dbReference type="Gene3D" id="3.40.50.720">
    <property type="entry name" value="NAD(P)-binding Rossmann-like Domain"/>
    <property type="match status" value="3"/>
</dbReference>
<reference evidence="11 12" key="1">
    <citation type="submission" date="2024-01" db="EMBL/GenBank/DDBJ databases">
        <title>Complete genome of Cladobotryum mycophilum ATHUM6906.</title>
        <authorList>
            <person name="Christinaki A.C."/>
            <person name="Myridakis A.I."/>
            <person name="Kouvelis V.N."/>
        </authorList>
    </citation>
    <scope>NUCLEOTIDE SEQUENCE [LARGE SCALE GENOMIC DNA]</scope>
    <source>
        <strain evidence="11 12">ATHUM6906</strain>
    </source>
</reference>
<dbReference type="Pfam" id="PF02801">
    <property type="entry name" value="Ketoacyl-synt_C"/>
    <property type="match status" value="1"/>
</dbReference>
<dbReference type="SUPFAM" id="SSF53901">
    <property type="entry name" value="Thiolase-like"/>
    <property type="match status" value="1"/>
</dbReference>
<dbReference type="SMART" id="SM00829">
    <property type="entry name" value="PKS_ER"/>
    <property type="match status" value="1"/>
</dbReference>
<dbReference type="InterPro" id="IPR042104">
    <property type="entry name" value="PKS_dehydratase_sf"/>
</dbReference>
<evidence type="ECO:0000313" key="12">
    <source>
        <dbReference type="Proteomes" id="UP001338125"/>
    </source>
</evidence>
<dbReference type="Pfam" id="PF00698">
    <property type="entry name" value="Acyl_transf_1"/>
    <property type="match status" value="1"/>
</dbReference>
<evidence type="ECO:0000259" key="9">
    <source>
        <dbReference type="PROSITE" id="PS52004"/>
    </source>
</evidence>
<keyword evidence="2" id="KW-0597">Phosphoprotein</keyword>
<dbReference type="InterPro" id="IPR013968">
    <property type="entry name" value="PKS_KR"/>
</dbReference>
<dbReference type="Gene3D" id="3.90.180.10">
    <property type="entry name" value="Medium-chain alcohol dehydrogenases, catalytic domain"/>
    <property type="match status" value="1"/>
</dbReference>
<keyword evidence="6" id="KW-0012">Acyltransferase</keyword>
<dbReference type="Pfam" id="PF23114">
    <property type="entry name" value="NAD-bd_HRPKS_sdrA"/>
    <property type="match status" value="1"/>
</dbReference>
<feature type="compositionally biased region" description="Polar residues" evidence="8">
    <location>
        <begin position="8"/>
        <end position="18"/>
    </location>
</feature>
<comment type="caution">
    <text evidence="11">The sequence shown here is derived from an EMBL/GenBank/DDBJ whole genome shotgun (WGS) entry which is preliminary data.</text>
</comment>
<evidence type="ECO:0000256" key="3">
    <source>
        <dbReference type="ARBA" id="ARBA00022679"/>
    </source>
</evidence>
<dbReference type="PROSITE" id="PS52019">
    <property type="entry name" value="PKS_MFAS_DH"/>
    <property type="match status" value="1"/>
</dbReference>
<evidence type="ECO:0000256" key="6">
    <source>
        <dbReference type="ARBA" id="ARBA00023315"/>
    </source>
</evidence>
<dbReference type="InterPro" id="IPR020807">
    <property type="entry name" value="PKS_DH"/>
</dbReference>
<feature type="region of interest" description="C-terminal hotdog fold" evidence="7">
    <location>
        <begin position="1140"/>
        <end position="1295"/>
    </location>
</feature>
<feature type="active site" description="Proton donor; for dehydratase activity" evidence="7">
    <location>
        <position position="1205"/>
    </location>
</feature>
<dbReference type="SUPFAM" id="SSF51735">
    <property type="entry name" value="NAD(P)-binding Rossmann-fold domains"/>
    <property type="match status" value="2"/>
</dbReference>
<keyword evidence="1" id="KW-0596">Phosphopantetheine</keyword>
<dbReference type="Pfam" id="PF00109">
    <property type="entry name" value="ketoacyl-synt"/>
    <property type="match status" value="1"/>
</dbReference>
<dbReference type="InterPro" id="IPR036291">
    <property type="entry name" value="NAD(P)-bd_dom_sf"/>
</dbReference>
<dbReference type="InterPro" id="IPR011032">
    <property type="entry name" value="GroES-like_sf"/>
</dbReference>
<dbReference type="Pfam" id="PF16197">
    <property type="entry name" value="KAsynt_C_assoc"/>
    <property type="match status" value="1"/>
</dbReference>
<dbReference type="InterPro" id="IPR036736">
    <property type="entry name" value="ACP-like_sf"/>
</dbReference>
<dbReference type="PANTHER" id="PTHR43775:SF50">
    <property type="entry name" value="HIGHLY REDUCING POLYKETIDE SYNTHASE SRDA"/>
    <property type="match status" value="1"/>
</dbReference>
<dbReference type="InterPro" id="IPR049551">
    <property type="entry name" value="PKS_DH_C"/>
</dbReference>
<dbReference type="Pfam" id="PF08659">
    <property type="entry name" value="KR"/>
    <property type="match status" value="1"/>
</dbReference>
<dbReference type="CDD" id="cd00833">
    <property type="entry name" value="PKS"/>
    <property type="match status" value="1"/>
</dbReference>
<dbReference type="InterPro" id="IPR032821">
    <property type="entry name" value="PKS_assoc"/>
</dbReference>
<dbReference type="InterPro" id="IPR049552">
    <property type="entry name" value="PKS_DH_N"/>
</dbReference>
<dbReference type="InterPro" id="IPR020843">
    <property type="entry name" value="ER"/>
</dbReference>
<dbReference type="InterPro" id="IPR014030">
    <property type="entry name" value="Ketoacyl_synth_N"/>
</dbReference>
<dbReference type="SMART" id="SM00826">
    <property type="entry name" value="PKS_DH"/>
    <property type="match status" value="1"/>
</dbReference>
<dbReference type="EMBL" id="JAVFKD010000001">
    <property type="protein sequence ID" value="KAK5999099.1"/>
    <property type="molecule type" value="Genomic_DNA"/>
</dbReference>
<dbReference type="InterPro" id="IPR049900">
    <property type="entry name" value="PKS_mFAS_DH"/>
</dbReference>
<dbReference type="InterPro" id="IPR050091">
    <property type="entry name" value="PKS_NRPS_Biosynth_Enz"/>
</dbReference>
<evidence type="ECO:0000256" key="7">
    <source>
        <dbReference type="PROSITE-ProRule" id="PRU01363"/>
    </source>
</evidence>
<keyword evidence="5" id="KW-0511">Multifunctional enzyme</keyword>
<dbReference type="InterPro" id="IPR016035">
    <property type="entry name" value="Acyl_Trfase/lysoPLipase"/>
</dbReference>
<dbReference type="SMART" id="SM00822">
    <property type="entry name" value="PKS_KR"/>
    <property type="match status" value="1"/>
</dbReference>
<dbReference type="SUPFAM" id="SSF50129">
    <property type="entry name" value="GroES-like"/>
    <property type="match status" value="1"/>
</dbReference>
<dbReference type="InterPro" id="IPR014043">
    <property type="entry name" value="Acyl_transferase_dom"/>
</dbReference>
<keyword evidence="3" id="KW-0808">Transferase</keyword>
<dbReference type="SMART" id="SM00827">
    <property type="entry name" value="PKS_AT"/>
    <property type="match status" value="1"/>
</dbReference>
<dbReference type="Gene3D" id="3.40.47.10">
    <property type="match status" value="1"/>
</dbReference>
<dbReference type="InterPro" id="IPR057326">
    <property type="entry name" value="KR_dom"/>
</dbReference>
<dbReference type="PANTHER" id="PTHR43775">
    <property type="entry name" value="FATTY ACID SYNTHASE"/>
    <property type="match status" value="1"/>
</dbReference>
<dbReference type="Pfam" id="PF14765">
    <property type="entry name" value="PS-DH"/>
    <property type="match status" value="1"/>
</dbReference>
<proteinExistence type="predicted"/>
<dbReference type="InterPro" id="IPR020841">
    <property type="entry name" value="PKS_Beta-ketoAc_synthase_dom"/>
</dbReference>